<evidence type="ECO:0000256" key="3">
    <source>
        <dbReference type="ARBA" id="ARBA00023163"/>
    </source>
</evidence>
<accession>A0ABR9R280</accession>
<dbReference type="PANTHER" id="PTHR43280:SF2">
    <property type="entry name" value="HTH-TYPE TRANSCRIPTIONAL REGULATOR EXSA"/>
    <property type="match status" value="1"/>
</dbReference>
<dbReference type="InterPro" id="IPR020449">
    <property type="entry name" value="Tscrpt_reg_AraC-type_HTH"/>
</dbReference>
<reference evidence="5 6" key="1">
    <citation type="submission" date="2020-10" db="EMBL/GenBank/DDBJ databases">
        <title>ChiBAC.</title>
        <authorList>
            <person name="Zenner C."/>
            <person name="Hitch T.C.A."/>
            <person name="Clavel T."/>
        </authorList>
    </citation>
    <scope>NUCLEOTIDE SEQUENCE [LARGE SCALE GENOMIC DNA]</scope>
    <source>
        <strain evidence="5 6">DSM 109015</strain>
    </source>
</reference>
<proteinExistence type="predicted"/>
<gene>
    <name evidence="5" type="ORF">INF35_03815</name>
</gene>
<dbReference type="EMBL" id="JADCKC010000001">
    <property type="protein sequence ID" value="MBE5036910.1"/>
    <property type="molecule type" value="Genomic_DNA"/>
</dbReference>
<protein>
    <submittedName>
        <fullName evidence="5">Helix-turn-helix transcriptional regulator</fullName>
    </submittedName>
</protein>
<feature type="domain" description="HTH araC/xylS-type" evidence="4">
    <location>
        <begin position="196"/>
        <end position="294"/>
    </location>
</feature>
<evidence type="ECO:0000259" key="4">
    <source>
        <dbReference type="PROSITE" id="PS01124"/>
    </source>
</evidence>
<dbReference type="Proteomes" id="UP000768567">
    <property type="component" value="Unassembled WGS sequence"/>
</dbReference>
<dbReference type="PANTHER" id="PTHR43280">
    <property type="entry name" value="ARAC-FAMILY TRANSCRIPTIONAL REGULATOR"/>
    <property type="match status" value="1"/>
</dbReference>
<dbReference type="PROSITE" id="PS01124">
    <property type="entry name" value="HTH_ARAC_FAMILY_2"/>
    <property type="match status" value="1"/>
</dbReference>
<dbReference type="Pfam" id="PF12833">
    <property type="entry name" value="HTH_18"/>
    <property type="match status" value="1"/>
</dbReference>
<dbReference type="InterPro" id="IPR018062">
    <property type="entry name" value="HTH_AraC-typ_CS"/>
</dbReference>
<keyword evidence="1" id="KW-0805">Transcription regulation</keyword>
<keyword evidence="2" id="KW-0238">DNA-binding</keyword>
<dbReference type="SMART" id="SM00342">
    <property type="entry name" value="HTH_ARAC"/>
    <property type="match status" value="1"/>
</dbReference>
<dbReference type="PROSITE" id="PS00041">
    <property type="entry name" value="HTH_ARAC_FAMILY_1"/>
    <property type="match status" value="1"/>
</dbReference>
<dbReference type="PRINTS" id="PR00032">
    <property type="entry name" value="HTHARAC"/>
</dbReference>
<dbReference type="Gene3D" id="1.10.10.60">
    <property type="entry name" value="Homeodomain-like"/>
    <property type="match status" value="1"/>
</dbReference>
<dbReference type="SUPFAM" id="SSF51182">
    <property type="entry name" value="RmlC-like cupins"/>
    <property type="match status" value="1"/>
</dbReference>
<keyword evidence="6" id="KW-1185">Reference proteome</keyword>
<dbReference type="InterPro" id="IPR013096">
    <property type="entry name" value="Cupin_2"/>
</dbReference>
<evidence type="ECO:0000256" key="2">
    <source>
        <dbReference type="ARBA" id="ARBA00023125"/>
    </source>
</evidence>
<sequence length="296" mass="33657">MPVIVDQNMRERIAHEAAFFPVSYFENELSELPGWAGPLHWHPDFEIARAETGVLDYQVGKTHILLNPGDGIFVNRNLLHGVKQVSGNVPDPLPIVVFSGTLIAPETSTISQKYIVPIADCTSLPFIVFRRQDDWCGEIHDLMDEIFTCLKQQTGCYELAVQRDLNRLFELLICRLDALPKIQATRVQLRTQVRVQKMLDYIYTHYAEPITIADIAQAASISRSEAARCFHEYMDCSPVNALIRYRLQTAHRLLHDTSLTVQQIGLDCGFGSANYFSRKFRSFYGYPPGHVRDLGK</sequence>
<organism evidence="5 6">
    <name type="scientific">Gemmiger gallinarum</name>
    <dbReference type="NCBI Taxonomy" id="2779354"/>
    <lineage>
        <taxon>Bacteria</taxon>
        <taxon>Bacillati</taxon>
        <taxon>Bacillota</taxon>
        <taxon>Clostridia</taxon>
        <taxon>Eubacteriales</taxon>
        <taxon>Gemmiger</taxon>
    </lineage>
</organism>
<dbReference type="Pfam" id="PF07883">
    <property type="entry name" value="Cupin_2"/>
    <property type="match status" value="1"/>
</dbReference>
<dbReference type="InterPro" id="IPR014710">
    <property type="entry name" value="RmlC-like_jellyroll"/>
</dbReference>
<dbReference type="SUPFAM" id="SSF46689">
    <property type="entry name" value="Homeodomain-like"/>
    <property type="match status" value="1"/>
</dbReference>
<evidence type="ECO:0000313" key="6">
    <source>
        <dbReference type="Proteomes" id="UP000768567"/>
    </source>
</evidence>
<comment type="caution">
    <text evidence="5">The sequence shown here is derived from an EMBL/GenBank/DDBJ whole genome shotgun (WGS) entry which is preliminary data.</text>
</comment>
<dbReference type="Gene3D" id="2.60.120.10">
    <property type="entry name" value="Jelly Rolls"/>
    <property type="match status" value="1"/>
</dbReference>
<evidence type="ECO:0000313" key="5">
    <source>
        <dbReference type="EMBL" id="MBE5036910.1"/>
    </source>
</evidence>
<keyword evidence="3" id="KW-0804">Transcription</keyword>
<dbReference type="InterPro" id="IPR009057">
    <property type="entry name" value="Homeodomain-like_sf"/>
</dbReference>
<name>A0ABR9R280_9FIRM</name>
<evidence type="ECO:0000256" key="1">
    <source>
        <dbReference type="ARBA" id="ARBA00023015"/>
    </source>
</evidence>
<dbReference type="InterPro" id="IPR018060">
    <property type="entry name" value="HTH_AraC"/>
</dbReference>
<dbReference type="InterPro" id="IPR011051">
    <property type="entry name" value="RmlC_Cupin_sf"/>
</dbReference>